<dbReference type="AlphaFoldDB" id="A0A1M4MY42"/>
<dbReference type="SUPFAM" id="SSF55298">
    <property type="entry name" value="YjgF-like"/>
    <property type="match status" value="1"/>
</dbReference>
<keyword evidence="2" id="KW-1185">Reference proteome</keyword>
<dbReference type="InterPro" id="IPR035709">
    <property type="entry name" value="YoaB-like"/>
</dbReference>
<dbReference type="InterPro" id="IPR035959">
    <property type="entry name" value="RutC-like_sf"/>
</dbReference>
<evidence type="ECO:0000313" key="2">
    <source>
        <dbReference type="Proteomes" id="UP000184085"/>
    </source>
</evidence>
<dbReference type="Gene3D" id="3.30.1330.40">
    <property type="entry name" value="RutC-like"/>
    <property type="match status" value="1"/>
</dbReference>
<dbReference type="EMBL" id="FMJB01000046">
    <property type="protein sequence ID" value="SCM67510.1"/>
    <property type="molecule type" value="Genomic_DNA"/>
</dbReference>
<name>A0A1M4MY42_9RHOB</name>
<proteinExistence type="predicted"/>
<dbReference type="CDD" id="cd06150">
    <property type="entry name" value="YjgF_YER057c_UK114_like_2"/>
    <property type="match status" value="1"/>
</dbReference>
<organism evidence="1 2">
    <name type="scientific">Donghicola eburneus</name>
    <dbReference type="NCBI Taxonomy" id="393278"/>
    <lineage>
        <taxon>Bacteria</taxon>
        <taxon>Pseudomonadati</taxon>
        <taxon>Pseudomonadota</taxon>
        <taxon>Alphaproteobacteria</taxon>
        <taxon>Rhodobacterales</taxon>
        <taxon>Roseobacteraceae</taxon>
        <taxon>Donghicola</taxon>
    </lineage>
</organism>
<dbReference type="PANTHER" id="PTHR47328:SF1">
    <property type="entry name" value="RUTC FAMILY PROTEIN YOAB"/>
    <property type="match status" value="1"/>
</dbReference>
<dbReference type="PANTHER" id="PTHR47328">
    <property type="match status" value="1"/>
</dbReference>
<sequence length="114" mass="12685">MITRHISGPIHHRIVEHGDTVYIGGLVADDKSKDMKGQAEEIFAKLDKLLETAGTSKKKLLQVMVYSSDFNQKDGFNEAWKEWLEPADMPVRAYLGVSDLSPNTLVEVVTIAAK</sequence>
<dbReference type="RefSeq" id="WP_072706139.1">
    <property type="nucleotide sequence ID" value="NZ_FMJB01000046.1"/>
</dbReference>
<dbReference type="Proteomes" id="UP000184085">
    <property type="component" value="Unassembled WGS sequence"/>
</dbReference>
<dbReference type="Pfam" id="PF01042">
    <property type="entry name" value="Ribonuc_L-PSP"/>
    <property type="match status" value="1"/>
</dbReference>
<accession>A0A1M4MY42</accession>
<reference evidence="2" key="1">
    <citation type="submission" date="2016-09" db="EMBL/GenBank/DDBJ databases">
        <authorList>
            <person name="Wibberg D."/>
        </authorList>
    </citation>
    <scope>NUCLEOTIDE SEQUENCE [LARGE SCALE GENOMIC DNA]</scope>
</reference>
<gene>
    <name evidence="1" type="ORF">KARMA_1709</name>
</gene>
<protein>
    <submittedName>
        <fullName evidence="1">Endoribonuclease L-PSP</fullName>
    </submittedName>
</protein>
<evidence type="ECO:0000313" key="1">
    <source>
        <dbReference type="EMBL" id="SCM67510.1"/>
    </source>
</evidence>
<dbReference type="InterPro" id="IPR006175">
    <property type="entry name" value="YjgF/YER057c/UK114"/>
</dbReference>